<dbReference type="InterPro" id="IPR046886">
    <property type="entry name" value="RsmE_MTase_dom"/>
</dbReference>
<dbReference type="GO" id="GO:0070475">
    <property type="term" value="P:rRNA base methylation"/>
    <property type="evidence" value="ECO:0007669"/>
    <property type="project" value="TreeGrafter"/>
</dbReference>
<evidence type="ECO:0000259" key="12">
    <source>
        <dbReference type="Pfam" id="PF20260"/>
    </source>
</evidence>
<dbReference type="InterPro" id="IPR029028">
    <property type="entry name" value="Alpha/beta_knot_MTases"/>
</dbReference>
<feature type="domain" description="Ribosomal RNA small subunit methyltransferase E methyltransferase" evidence="11">
    <location>
        <begin position="76"/>
        <end position="240"/>
    </location>
</feature>
<evidence type="ECO:0000259" key="11">
    <source>
        <dbReference type="Pfam" id="PF04452"/>
    </source>
</evidence>
<keyword evidence="6 13" id="KW-0489">Methyltransferase</keyword>
<evidence type="ECO:0000256" key="9">
    <source>
        <dbReference type="ARBA" id="ARBA00025699"/>
    </source>
</evidence>
<comment type="catalytic activity">
    <reaction evidence="10">
        <text>uridine(1498) in 16S rRNA + S-adenosyl-L-methionine = N(3)-methyluridine(1498) in 16S rRNA + S-adenosyl-L-homocysteine + H(+)</text>
        <dbReference type="Rhea" id="RHEA:42920"/>
        <dbReference type="Rhea" id="RHEA-COMP:10283"/>
        <dbReference type="Rhea" id="RHEA-COMP:10284"/>
        <dbReference type="ChEBI" id="CHEBI:15378"/>
        <dbReference type="ChEBI" id="CHEBI:57856"/>
        <dbReference type="ChEBI" id="CHEBI:59789"/>
        <dbReference type="ChEBI" id="CHEBI:65315"/>
        <dbReference type="ChEBI" id="CHEBI:74502"/>
        <dbReference type="EC" id="2.1.1.193"/>
    </reaction>
</comment>
<dbReference type="CDD" id="cd18084">
    <property type="entry name" value="RsmE-like"/>
    <property type="match status" value="1"/>
</dbReference>
<evidence type="ECO:0000256" key="7">
    <source>
        <dbReference type="ARBA" id="ARBA00022679"/>
    </source>
</evidence>
<dbReference type="AlphaFoldDB" id="A0A3B0QWU1"/>
<dbReference type="GO" id="GO:0070042">
    <property type="term" value="F:rRNA (uridine-N3-)-methyltransferase activity"/>
    <property type="evidence" value="ECO:0007669"/>
    <property type="project" value="TreeGrafter"/>
</dbReference>
<comment type="function">
    <text evidence="9">Specifically methylates the N3 position of the uracil ring of uridine 1498 (m3U1498) in 16S rRNA. Acts on the fully assembled 30S ribosomal subunit.</text>
</comment>
<keyword evidence="8" id="KW-0949">S-adenosyl-L-methionine</keyword>
<gene>
    <name evidence="13" type="ORF">MNBD_DELTA01-1873</name>
</gene>
<dbReference type="PIRSF" id="PIRSF015601">
    <property type="entry name" value="MTase_slr0722"/>
    <property type="match status" value="1"/>
</dbReference>
<organism evidence="13">
    <name type="scientific">hydrothermal vent metagenome</name>
    <dbReference type="NCBI Taxonomy" id="652676"/>
    <lineage>
        <taxon>unclassified sequences</taxon>
        <taxon>metagenomes</taxon>
        <taxon>ecological metagenomes</taxon>
    </lineage>
</organism>
<dbReference type="PANTHER" id="PTHR30027:SF3">
    <property type="entry name" value="16S RRNA (URACIL(1498)-N(3))-METHYLTRANSFERASE"/>
    <property type="match status" value="1"/>
</dbReference>
<feature type="domain" description="Ribosomal RNA small subunit methyltransferase E PUA-like" evidence="12">
    <location>
        <begin position="21"/>
        <end position="68"/>
    </location>
</feature>
<dbReference type="InterPro" id="IPR029026">
    <property type="entry name" value="tRNA_m1G_MTases_N"/>
</dbReference>
<reference evidence="13" key="1">
    <citation type="submission" date="2018-06" db="EMBL/GenBank/DDBJ databases">
        <authorList>
            <person name="Zhirakovskaya E."/>
        </authorList>
    </citation>
    <scope>NUCLEOTIDE SEQUENCE</scope>
</reference>
<evidence type="ECO:0000256" key="10">
    <source>
        <dbReference type="ARBA" id="ARBA00047944"/>
    </source>
</evidence>
<dbReference type="Pfam" id="PF20260">
    <property type="entry name" value="PUA_4"/>
    <property type="match status" value="1"/>
</dbReference>
<dbReference type="InterPro" id="IPR006700">
    <property type="entry name" value="RsmE"/>
</dbReference>
<evidence type="ECO:0000313" key="13">
    <source>
        <dbReference type="EMBL" id="VAV84782.1"/>
    </source>
</evidence>
<dbReference type="EC" id="2.1.1.193" evidence="3"/>
<accession>A0A3B0QWU1</accession>
<comment type="similarity">
    <text evidence="2">Belongs to the RNA methyltransferase RsmE family.</text>
</comment>
<evidence type="ECO:0000256" key="3">
    <source>
        <dbReference type="ARBA" id="ARBA00012328"/>
    </source>
</evidence>
<evidence type="ECO:0000256" key="2">
    <source>
        <dbReference type="ARBA" id="ARBA00005528"/>
    </source>
</evidence>
<proteinExistence type="inferred from homology"/>
<comment type="subcellular location">
    <subcellularLocation>
        <location evidence="1">Cytoplasm</location>
    </subcellularLocation>
</comment>
<dbReference type="EMBL" id="UOEA01000073">
    <property type="protein sequence ID" value="VAV84782.1"/>
    <property type="molecule type" value="Genomic_DNA"/>
</dbReference>
<dbReference type="SUPFAM" id="SSF88697">
    <property type="entry name" value="PUA domain-like"/>
    <property type="match status" value="1"/>
</dbReference>
<dbReference type="PANTHER" id="PTHR30027">
    <property type="entry name" value="RIBOSOMAL RNA SMALL SUBUNIT METHYLTRANSFERASE E"/>
    <property type="match status" value="1"/>
</dbReference>
<keyword evidence="4" id="KW-0963">Cytoplasm</keyword>
<dbReference type="NCBIfam" id="TIGR00046">
    <property type="entry name" value="RsmE family RNA methyltransferase"/>
    <property type="match status" value="1"/>
</dbReference>
<evidence type="ECO:0000256" key="8">
    <source>
        <dbReference type="ARBA" id="ARBA00022691"/>
    </source>
</evidence>
<evidence type="ECO:0000256" key="4">
    <source>
        <dbReference type="ARBA" id="ARBA00022490"/>
    </source>
</evidence>
<evidence type="ECO:0000256" key="5">
    <source>
        <dbReference type="ARBA" id="ARBA00022552"/>
    </source>
</evidence>
<keyword evidence="7 13" id="KW-0808">Transferase</keyword>
<name>A0A3B0QWU1_9ZZZZ</name>
<dbReference type="Gene3D" id="3.40.1280.10">
    <property type="match status" value="1"/>
</dbReference>
<protein>
    <recommendedName>
        <fullName evidence="3">16S rRNA (uracil(1498)-N(3))-methyltransferase</fullName>
        <ecNumber evidence="3">2.1.1.193</ecNumber>
    </recommendedName>
</protein>
<dbReference type="GO" id="GO:0005737">
    <property type="term" value="C:cytoplasm"/>
    <property type="evidence" value="ECO:0007669"/>
    <property type="project" value="UniProtKB-SubCell"/>
</dbReference>
<keyword evidence="5" id="KW-0698">rRNA processing</keyword>
<evidence type="ECO:0000256" key="6">
    <source>
        <dbReference type="ARBA" id="ARBA00022603"/>
    </source>
</evidence>
<dbReference type="InterPro" id="IPR015947">
    <property type="entry name" value="PUA-like_sf"/>
</dbReference>
<evidence type="ECO:0000256" key="1">
    <source>
        <dbReference type="ARBA" id="ARBA00004496"/>
    </source>
</evidence>
<dbReference type="Pfam" id="PF04452">
    <property type="entry name" value="Methyltrans_RNA"/>
    <property type="match status" value="1"/>
</dbReference>
<dbReference type="SUPFAM" id="SSF75217">
    <property type="entry name" value="alpha/beta knot"/>
    <property type="match status" value="1"/>
</dbReference>
<dbReference type="InterPro" id="IPR046887">
    <property type="entry name" value="RsmE_PUA-like"/>
</dbReference>
<sequence>MAKARRFFEEDIRAGQEQVEIRGEEFIHIKKVLRLEVGSPVILLNGKGLELTGVIEAFNKDSALVKVEASSEKAGESSVSVTLLQALLKGDKPELIVQKATELGAARIIFYTNERTVPAPAADKIAGKLERLRRIAIEAVKQCERSVLPAIDLVSYDEALALCGDDRGVILYACETKNSLKKSLSFLAGGKGICLLVGPEGGFTEDEVGRAVAAGFVTAGLGRRILRSETAAIAALAIVQYEFGDME</sequence>